<comment type="catalytic activity">
    <reaction evidence="1 15">
        <text>S-ubiquitinyl-[E2 ubiquitin-conjugating enzyme]-L-cysteine + [acceptor protein]-L-lysine = [E2 ubiquitin-conjugating enzyme]-L-cysteine + N(6)-ubiquitinyl-[acceptor protein]-L-lysine.</text>
        <dbReference type="EC" id="2.3.2.27"/>
    </reaction>
</comment>
<keyword evidence="20" id="KW-1185">Reference proteome</keyword>
<dbReference type="EC" id="2.3.2.27" evidence="15"/>
<dbReference type="Pfam" id="PF08647">
    <property type="entry name" value="BRE1"/>
    <property type="match status" value="1"/>
</dbReference>
<evidence type="ECO:0000256" key="4">
    <source>
        <dbReference type="ARBA" id="ARBA00005555"/>
    </source>
</evidence>
<evidence type="ECO:0000256" key="17">
    <source>
        <dbReference type="SAM" id="MobiDB-lite"/>
    </source>
</evidence>
<evidence type="ECO:0000256" key="9">
    <source>
        <dbReference type="ARBA" id="ARBA00022833"/>
    </source>
</evidence>
<evidence type="ECO:0000256" key="3">
    <source>
        <dbReference type="ARBA" id="ARBA00004906"/>
    </source>
</evidence>
<dbReference type="Gene3D" id="3.30.40.10">
    <property type="entry name" value="Zinc/RING finger domain, C3HC4 (zinc finger)"/>
    <property type="match status" value="1"/>
</dbReference>
<evidence type="ECO:0000256" key="14">
    <source>
        <dbReference type="PROSITE-ProRule" id="PRU00175"/>
    </source>
</evidence>
<evidence type="ECO:0000256" key="10">
    <source>
        <dbReference type="ARBA" id="ARBA00022853"/>
    </source>
</evidence>
<evidence type="ECO:0000256" key="16">
    <source>
        <dbReference type="SAM" id="Coils"/>
    </source>
</evidence>
<dbReference type="InterPro" id="IPR013083">
    <property type="entry name" value="Znf_RING/FYVE/PHD"/>
</dbReference>
<dbReference type="SMART" id="SM00184">
    <property type="entry name" value="RING"/>
    <property type="match status" value="1"/>
</dbReference>
<gene>
    <name evidence="19" type="primary">BRE1</name>
    <name evidence="19" type="ORF">Plec18167_007991</name>
</gene>
<dbReference type="GO" id="GO:0061630">
    <property type="term" value="F:ubiquitin protein ligase activity"/>
    <property type="evidence" value="ECO:0007669"/>
    <property type="project" value="UniProtKB-EC"/>
</dbReference>
<accession>A0ABR3WZ82</accession>
<feature type="compositionally biased region" description="Basic and acidic residues" evidence="17">
    <location>
        <begin position="49"/>
        <end position="58"/>
    </location>
</feature>
<sequence>MPAVEASLVAPSESGLKMEDRKRPAAYDHNDSAPPSKKQATSLNGGGKPHPDTDMPWKDDLERFQKDAIWRQMQEYKRDKVTLEARVKELSKAITYHDDHLRIIDAWFKQLIDEVKLLVGSAEDADKDQKSFQSALLFEDNEKFEKHLQSRSEEIKATISRLLIHASKSPEVSDLQSQLAKKLAEEKSSIAELEKALSEKQQLEERLEAASLRYMVAEKKLDRARSVTVAKLEKQYLLGAQRPGGDSSSGREEGTPNGSSSGAERNADLEEAHHRLQAVSEKRKEQLEKLEAENAKLVNQITELNLKQSKPTDDDYAHTDLFRQLKSQHEDVIKRINHLEATNVQLREEAEKLQAERTAYRVQLDAETQAVIAEKEAQLMRAETDLARIRNIRDELLADQQMRKASQEQEKTASAKVQELAAAREAQISSLQSEMDRLRLQVEGIKDEQTNLEELPVDELRAKYQTLERQYSMLNTELTSMQTVCKKYSTLAAQKVAEFSALEEKMMRLTAEKSKADQKYFAAMKSKEARDSEVRTLRVQNSKSSDIIAQLKESEGATRSLVANMEKQVAESKEALNSAVNKYRAAQQQLTESNIVIEGLKSQIAELKKLSSSKDSTLASTSSACRQAETEIEDLKASLADTKKSLENWKTKSLGNSSSEYEMLRTLALCTVCRRNFKNTAIKTCGHVFCKDCVEERLISRSRKCPNCNRSFGGNDYMHITL</sequence>
<dbReference type="InterPro" id="IPR013956">
    <property type="entry name" value="E3_ubiquit_lig_Bre1"/>
</dbReference>
<evidence type="ECO:0000256" key="15">
    <source>
        <dbReference type="RuleBase" id="RU365038"/>
    </source>
</evidence>
<keyword evidence="5 15" id="KW-0808">Transferase</keyword>
<comment type="subcellular location">
    <subcellularLocation>
        <location evidence="2 15">Nucleus</location>
    </subcellularLocation>
</comment>
<feature type="domain" description="RING-type" evidence="18">
    <location>
        <begin position="670"/>
        <end position="709"/>
    </location>
</feature>
<evidence type="ECO:0000256" key="2">
    <source>
        <dbReference type="ARBA" id="ARBA00004123"/>
    </source>
</evidence>
<dbReference type="SUPFAM" id="SSF57850">
    <property type="entry name" value="RING/U-box"/>
    <property type="match status" value="1"/>
</dbReference>
<feature type="coiled-coil region" evidence="16">
    <location>
        <begin position="618"/>
        <end position="652"/>
    </location>
</feature>
<comment type="function">
    <text evidence="13">E3 ubiquitin-protein ligase that mediates monoubiquitination of histone H2B to form H2BK123ub1. H2BK123ub1 gives a specific tag for epigenetic transcriptional activation and is also a prerequisite for H3K4me and H3K79me formation.</text>
</comment>
<comment type="pathway">
    <text evidence="3 15">Protein modification; protein ubiquitination.</text>
</comment>
<feature type="coiled-coil region" evidence="16">
    <location>
        <begin position="176"/>
        <end position="220"/>
    </location>
</feature>
<evidence type="ECO:0000256" key="1">
    <source>
        <dbReference type="ARBA" id="ARBA00000900"/>
    </source>
</evidence>
<dbReference type="InterPro" id="IPR001841">
    <property type="entry name" value="Znf_RING"/>
</dbReference>
<proteinExistence type="inferred from homology"/>
<reference evidence="19 20" key="1">
    <citation type="journal article" date="2024" name="IMA Fungus">
        <title>IMA Genome - F19 : A genome assembly and annotation guide to empower mycologists, including annotated draft genome sequences of Ceratocystis pirilliformis, Diaporthe australafricana, Fusarium ophioides, Paecilomyces lecythidis, and Sporothrix stenoceras.</title>
        <authorList>
            <person name="Aylward J."/>
            <person name="Wilson A.M."/>
            <person name="Visagie C.M."/>
            <person name="Spraker J."/>
            <person name="Barnes I."/>
            <person name="Buitendag C."/>
            <person name="Ceriani C."/>
            <person name="Del Mar Angel L."/>
            <person name="du Plessis D."/>
            <person name="Fuchs T."/>
            <person name="Gasser K."/>
            <person name="Kramer D."/>
            <person name="Li W."/>
            <person name="Munsamy K."/>
            <person name="Piso A."/>
            <person name="Price J.L."/>
            <person name="Sonnekus B."/>
            <person name="Thomas C."/>
            <person name="van der Nest A."/>
            <person name="van Dijk A."/>
            <person name="van Heerden A."/>
            <person name="van Vuuren N."/>
            <person name="Yilmaz N."/>
            <person name="Duong T.A."/>
            <person name="van der Merwe N.A."/>
            <person name="Wingfield M.J."/>
            <person name="Wingfield B.D."/>
        </authorList>
    </citation>
    <scope>NUCLEOTIDE SEQUENCE [LARGE SCALE GENOMIC DNA]</scope>
    <source>
        <strain evidence="19 20">CMW 18167</strain>
    </source>
</reference>
<evidence type="ECO:0000256" key="5">
    <source>
        <dbReference type="ARBA" id="ARBA00022679"/>
    </source>
</evidence>
<evidence type="ECO:0000256" key="12">
    <source>
        <dbReference type="ARBA" id="ARBA00023242"/>
    </source>
</evidence>
<protein>
    <recommendedName>
        <fullName evidence="15">E3 ubiquitin protein ligase</fullName>
        <ecNumber evidence="15">2.3.2.27</ecNumber>
    </recommendedName>
</protein>
<evidence type="ECO:0000256" key="7">
    <source>
        <dbReference type="ARBA" id="ARBA00022771"/>
    </source>
</evidence>
<feature type="compositionally biased region" description="Basic and acidic residues" evidence="17">
    <location>
        <begin position="16"/>
        <end position="31"/>
    </location>
</feature>
<keyword evidence="6 15" id="KW-0479">Metal-binding</keyword>
<dbReference type="PANTHER" id="PTHR23163:SF0">
    <property type="entry name" value="E3 UBIQUITIN-PROTEIN LIGASE BRE1"/>
    <property type="match status" value="1"/>
</dbReference>
<keyword evidence="12 15" id="KW-0539">Nucleus</keyword>
<name>A0ABR3WZ82_9EURO</name>
<evidence type="ECO:0000313" key="20">
    <source>
        <dbReference type="Proteomes" id="UP001583193"/>
    </source>
</evidence>
<keyword evidence="19" id="KW-0012">Acyltransferase</keyword>
<dbReference type="PROSITE" id="PS00518">
    <property type="entry name" value="ZF_RING_1"/>
    <property type="match status" value="1"/>
</dbReference>
<feature type="region of interest" description="Disordered" evidence="17">
    <location>
        <begin position="238"/>
        <end position="264"/>
    </location>
</feature>
<evidence type="ECO:0000256" key="8">
    <source>
        <dbReference type="ARBA" id="ARBA00022786"/>
    </source>
</evidence>
<keyword evidence="8 15" id="KW-0833">Ubl conjugation pathway</keyword>
<evidence type="ECO:0000259" key="18">
    <source>
        <dbReference type="PROSITE" id="PS50089"/>
    </source>
</evidence>
<dbReference type="InterPro" id="IPR058643">
    <property type="entry name" value="BRE1-like_CC"/>
</dbReference>
<dbReference type="PANTHER" id="PTHR23163">
    <property type="entry name" value="RING FINGER PROTEIN-RELATED"/>
    <property type="match status" value="1"/>
</dbReference>
<evidence type="ECO:0000256" key="13">
    <source>
        <dbReference type="ARBA" id="ARBA00059679"/>
    </source>
</evidence>
<evidence type="ECO:0000256" key="6">
    <source>
        <dbReference type="ARBA" id="ARBA00022723"/>
    </source>
</evidence>
<feature type="coiled-coil region" evidence="16">
    <location>
        <begin position="562"/>
        <end position="589"/>
    </location>
</feature>
<evidence type="ECO:0000256" key="11">
    <source>
        <dbReference type="ARBA" id="ARBA00023054"/>
    </source>
</evidence>
<keyword evidence="11 15" id="KW-0175">Coiled coil</keyword>
<evidence type="ECO:0000313" key="19">
    <source>
        <dbReference type="EMBL" id="KAL1868989.1"/>
    </source>
</evidence>
<comment type="caution">
    <text evidence="19">The sequence shown here is derived from an EMBL/GenBank/DDBJ whole genome shotgun (WGS) entry which is preliminary data.</text>
</comment>
<dbReference type="InterPro" id="IPR017907">
    <property type="entry name" value="Znf_RING_CS"/>
</dbReference>
<feature type="coiled-coil region" evidence="16">
    <location>
        <begin position="269"/>
        <end position="519"/>
    </location>
</feature>
<comment type="similarity">
    <text evidence="4 15">Belongs to the BRE1 family.</text>
</comment>
<keyword evidence="9 15" id="KW-0862">Zinc</keyword>
<dbReference type="CDD" id="cd16499">
    <property type="entry name" value="RING-HC_Bre1-like"/>
    <property type="match status" value="1"/>
</dbReference>
<dbReference type="Pfam" id="PF26095">
    <property type="entry name" value="CC_Bre1"/>
    <property type="match status" value="1"/>
</dbReference>
<keyword evidence="7 14" id="KW-0863">Zinc-finger</keyword>
<dbReference type="PROSITE" id="PS50089">
    <property type="entry name" value="ZF_RING_2"/>
    <property type="match status" value="1"/>
</dbReference>
<organism evidence="19 20">
    <name type="scientific">Paecilomyces lecythidis</name>
    <dbReference type="NCBI Taxonomy" id="3004212"/>
    <lineage>
        <taxon>Eukaryota</taxon>
        <taxon>Fungi</taxon>
        <taxon>Dikarya</taxon>
        <taxon>Ascomycota</taxon>
        <taxon>Pezizomycotina</taxon>
        <taxon>Eurotiomycetes</taxon>
        <taxon>Eurotiomycetidae</taxon>
        <taxon>Eurotiales</taxon>
        <taxon>Thermoascaceae</taxon>
        <taxon>Paecilomyces</taxon>
    </lineage>
</organism>
<dbReference type="Proteomes" id="UP001583193">
    <property type="component" value="Unassembled WGS sequence"/>
</dbReference>
<dbReference type="EMBL" id="JAVDPF010000036">
    <property type="protein sequence ID" value="KAL1868989.1"/>
    <property type="molecule type" value="Genomic_DNA"/>
</dbReference>
<feature type="region of interest" description="Disordered" evidence="17">
    <location>
        <begin position="1"/>
        <end position="58"/>
    </location>
</feature>
<dbReference type="Pfam" id="PF13923">
    <property type="entry name" value="zf-C3HC4_2"/>
    <property type="match status" value="1"/>
</dbReference>
<keyword evidence="10 15" id="KW-0156">Chromatin regulator</keyword>